<comment type="function">
    <text evidence="18">Core subunit of the mitochondrial membrane respiratory chain NADH dehydrogenase (Complex I) which catalyzes electron transfer from NADH through the respiratory chain, using ubiquinone as an electron acceptor. Essential for the catalytic activity and assembly of complex I.</text>
</comment>
<evidence type="ECO:0000256" key="14">
    <source>
        <dbReference type="ARBA" id="ARBA00023075"/>
    </source>
</evidence>
<organism evidence="20">
    <name type="scientific">Pachypsylla venusta</name>
    <name type="common">Hackberry petiole gall psyllid</name>
    <name type="synonym">Psylla venusta</name>
    <dbReference type="NCBI Taxonomy" id="38123"/>
    <lineage>
        <taxon>Eukaryota</taxon>
        <taxon>Metazoa</taxon>
        <taxon>Ecdysozoa</taxon>
        <taxon>Arthropoda</taxon>
        <taxon>Hexapoda</taxon>
        <taxon>Insecta</taxon>
        <taxon>Pterygota</taxon>
        <taxon>Neoptera</taxon>
        <taxon>Paraneoptera</taxon>
        <taxon>Hemiptera</taxon>
        <taxon>Sternorrhyncha</taxon>
        <taxon>Psylloidea</taxon>
        <taxon>Aphalaridae</taxon>
        <taxon>Pachypsylla</taxon>
    </lineage>
</organism>
<keyword evidence="13 18" id="KW-0520">NAD</keyword>
<feature type="transmembrane region" description="Helical" evidence="18">
    <location>
        <begin position="231"/>
        <end position="253"/>
    </location>
</feature>
<evidence type="ECO:0000313" key="20">
    <source>
        <dbReference type="EMBL" id="AAP14661.1"/>
    </source>
</evidence>
<evidence type="ECO:0000256" key="11">
    <source>
        <dbReference type="ARBA" id="ARBA00022982"/>
    </source>
</evidence>
<evidence type="ECO:0000256" key="10">
    <source>
        <dbReference type="ARBA" id="ARBA00022967"/>
    </source>
</evidence>
<dbReference type="PANTHER" id="PTHR46552:SF1">
    <property type="entry name" value="NADH-UBIQUINONE OXIDOREDUCTASE CHAIN 2"/>
    <property type="match status" value="1"/>
</dbReference>
<dbReference type="Pfam" id="PF00361">
    <property type="entry name" value="Proton_antipo_M"/>
    <property type="match status" value="1"/>
</dbReference>
<feature type="transmembrane region" description="Helical" evidence="18">
    <location>
        <begin position="189"/>
        <end position="210"/>
    </location>
</feature>
<name>Q69HC4_PACVE</name>
<keyword evidence="11 18" id="KW-0249">Electron transport</keyword>
<dbReference type="GO" id="GO:0008137">
    <property type="term" value="F:NADH dehydrogenase (ubiquinone) activity"/>
    <property type="evidence" value="ECO:0007669"/>
    <property type="project" value="UniProtKB-EC"/>
</dbReference>
<gene>
    <name evidence="20" type="primary">nd2</name>
</gene>
<evidence type="ECO:0000256" key="17">
    <source>
        <dbReference type="ARBA" id="ARBA00049551"/>
    </source>
</evidence>
<keyword evidence="15 18" id="KW-0496">Mitochondrion</keyword>
<feature type="transmembrane region" description="Helical" evidence="18">
    <location>
        <begin position="7"/>
        <end position="23"/>
    </location>
</feature>
<reference evidence="20" key="1">
    <citation type="journal article" date="2004" name="BMC Evol. Biol.">
        <title>Organization of the mitochondrial genomes of whiteflies, aphids, and psyllids (Hemiptera, Sternorrhyncha).</title>
        <authorList>
            <person name="Thao M.L."/>
            <person name="Baumann L."/>
            <person name="Baumann P."/>
        </authorList>
    </citation>
    <scope>NUCLEOTIDE SEQUENCE</scope>
</reference>
<evidence type="ECO:0000256" key="3">
    <source>
        <dbReference type="ARBA" id="ARBA00007012"/>
    </source>
</evidence>
<geneLocation type="mitochondrion" evidence="20"/>
<keyword evidence="12 18" id="KW-1133">Transmembrane helix</keyword>
<dbReference type="InterPro" id="IPR003917">
    <property type="entry name" value="NADH_UbQ_OxRdtase_chain2"/>
</dbReference>
<proteinExistence type="inferred from homology"/>
<dbReference type="GO" id="GO:0006120">
    <property type="term" value="P:mitochondrial electron transport, NADH to ubiquinone"/>
    <property type="evidence" value="ECO:0007669"/>
    <property type="project" value="InterPro"/>
</dbReference>
<evidence type="ECO:0000256" key="7">
    <source>
        <dbReference type="ARBA" id="ARBA00022660"/>
    </source>
</evidence>
<dbReference type="GO" id="GO:0005743">
    <property type="term" value="C:mitochondrial inner membrane"/>
    <property type="evidence" value="ECO:0007669"/>
    <property type="project" value="UniProtKB-SubCell"/>
</dbReference>
<dbReference type="InterPro" id="IPR050175">
    <property type="entry name" value="Complex_I_Subunit_2"/>
</dbReference>
<dbReference type="EC" id="7.1.1.2" evidence="4 18"/>
<evidence type="ECO:0000256" key="18">
    <source>
        <dbReference type="RuleBase" id="RU003403"/>
    </source>
</evidence>
<evidence type="ECO:0000256" key="2">
    <source>
        <dbReference type="ARBA" id="ARBA00004448"/>
    </source>
</evidence>
<evidence type="ECO:0000256" key="15">
    <source>
        <dbReference type="ARBA" id="ARBA00023128"/>
    </source>
</evidence>
<keyword evidence="8 18" id="KW-0812">Transmembrane</keyword>
<comment type="similarity">
    <text evidence="3 18">Belongs to the complex I subunit 2 family.</text>
</comment>
<keyword evidence="6" id="KW-0813">Transport</keyword>
<accession>Q69HC4</accession>
<keyword evidence="7 18" id="KW-0679">Respiratory chain</keyword>
<evidence type="ECO:0000259" key="19">
    <source>
        <dbReference type="Pfam" id="PF00361"/>
    </source>
</evidence>
<evidence type="ECO:0000256" key="16">
    <source>
        <dbReference type="ARBA" id="ARBA00023136"/>
    </source>
</evidence>
<comment type="subcellular location">
    <subcellularLocation>
        <location evidence="2 18">Mitochondrion inner membrane</location>
        <topology evidence="2 18">Multi-pass membrane protein</topology>
    </subcellularLocation>
</comment>
<protein>
    <recommendedName>
        <fullName evidence="5 18">NADH-ubiquinone oxidoreductase chain 2</fullName>
        <ecNumber evidence="4 18">7.1.1.2</ecNumber>
    </recommendedName>
</protein>
<feature type="domain" description="NADH:quinone oxidoreductase/Mrp antiporter transmembrane" evidence="19">
    <location>
        <begin position="24"/>
        <end position="273"/>
    </location>
</feature>
<keyword evidence="14 18" id="KW-0830">Ubiquinone</keyword>
<feature type="transmembrane region" description="Helical" evidence="18">
    <location>
        <begin position="259"/>
        <end position="282"/>
    </location>
</feature>
<evidence type="ECO:0000256" key="1">
    <source>
        <dbReference type="ARBA" id="ARBA00003257"/>
    </source>
</evidence>
<evidence type="ECO:0000256" key="13">
    <source>
        <dbReference type="ARBA" id="ARBA00023027"/>
    </source>
</evidence>
<comment type="catalytic activity">
    <reaction evidence="17 18">
        <text>a ubiquinone + NADH + 5 H(+)(in) = a ubiquinol + NAD(+) + 4 H(+)(out)</text>
        <dbReference type="Rhea" id="RHEA:29091"/>
        <dbReference type="Rhea" id="RHEA-COMP:9565"/>
        <dbReference type="Rhea" id="RHEA-COMP:9566"/>
        <dbReference type="ChEBI" id="CHEBI:15378"/>
        <dbReference type="ChEBI" id="CHEBI:16389"/>
        <dbReference type="ChEBI" id="CHEBI:17976"/>
        <dbReference type="ChEBI" id="CHEBI:57540"/>
        <dbReference type="ChEBI" id="CHEBI:57945"/>
        <dbReference type="EC" id="7.1.1.2"/>
    </reaction>
</comment>
<evidence type="ECO:0000256" key="12">
    <source>
        <dbReference type="ARBA" id="ARBA00022989"/>
    </source>
</evidence>
<dbReference type="EMBL" id="AY278317">
    <property type="protein sequence ID" value="AAP14661.1"/>
    <property type="molecule type" value="Genomic_DNA"/>
</dbReference>
<comment type="function">
    <text evidence="1">Core subunit of the mitochondrial membrane respiratory chain NADH dehydrogenase (Complex I) that is believed to belong to the minimal assembly required for catalysis. Complex I functions in the transfer of electrons from NADH to the respiratory chain. The immediate electron acceptor for the enzyme is believed to be ubiquinone.</text>
</comment>
<dbReference type="InterPro" id="IPR001750">
    <property type="entry name" value="ND/Mrp_TM"/>
</dbReference>
<dbReference type="PANTHER" id="PTHR46552">
    <property type="entry name" value="NADH-UBIQUINONE OXIDOREDUCTASE CHAIN 2"/>
    <property type="match status" value="1"/>
</dbReference>
<dbReference type="PRINTS" id="PR01436">
    <property type="entry name" value="NADHDHGNASE2"/>
</dbReference>
<evidence type="ECO:0000256" key="5">
    <source>
        <dbReference type="ARBA" id="ARBA00021008"/>
    </source>
</evidence>
<dbReference type="AlphaFoldDB" id="Q69HC4"/>
<evidence type="ECO:0000256" key="4">
    <source>
        <dbReference type="ARBA" id="ARBA00012944"/>
    </source>
</evidence>
<keyword evidence="16 18" id="KW-0472">Membrane</keyword>
<evidence type="ECO:0000256" key="9">
    <source>
        <dbReference type="ARBA" id="ARBA00022792"/>
    </source>
</evidence>
<sequence length="325" mass="37691">MKNLNMIMIIPLYTLSVIFPLSSCSWLPMWMGLEINLLMFILISMNMKSIQITDSLMKYFLIQSSSSLIFLFSISTDLTNYEEWPLINAIVPPLALMLKMGLAPLHSWMINTASNFPLMSFYLFITMQKLIPLMILFTSWFSILMWLAIPNVIVGSLGGIAESSILKLLLFSSINNSGWMMSSLMISNYLFIIFFSVYTILVTQILYILYLFNMKWMIQIYMNLLPIKCFVYLNLMSLSGLPPLLGFSIKWIIIKQLILNLPLLSWTFIMTSTMSMFFYIKMTMNTILNSTTNKKWMNKFHKMNPTLIFLMMTNTLGIPLFIMLT</sequence>
<keyword evidence="10 18" id="KW-1278">Translocase</keyword>
<evidence type="ECO:0000256" key="6">
    <source>
        <dbReference type="ARBA" id="ARBA00022448"/>
    </source>
</evidence>
<feature type="transmembrane region" description="Helical" evidence="18">
    <location>
        <begin position="303"/>
        <end position="324"/>
    </location>
</feature>
<evidence type="ECO:0000256" key="8">
    <source>
        <dbReference type="ARBA" id="ARBA00022692"/>
    </source>
</evidence>
<keyword evidence="9 18" id="KW-0999">Mitochondrion inner membrane</keyword>